<sequence length="344" mass="36695">DYGSGGHGDMLGLIREHQGLPFTGALDYARSYLGMPQPDHARPMSREERSSIAEQLQARKRERAAIEAAEQQRIEAGYARVARNAQRLWDSHAGSPAPAGHPYLTSKGIDPEGLRVTRGGTLLVPVHDADGTLQTLQRIWPDGGKRGLFAGRMRGGRHTLGEIDPSNPVLFCEGLATGKSLHRSTGLPVVVCFSSGNLREVMRAWRAQHPEQLMITAGDNDHHKPRLDPPKTNVGAATAERMREEIGAVPALPPFTASQPGTDWNDFEQSFGSAAVRQQIDGVITAAAAAREKQSMDGDTTLAPAPVAAATATVVDPRRVLVEATALEGVAALGLDPRAAVTAA</sequence>
<feature type="non-terminal residue" evidence="2">
    <location>
        <position position="344"/>
    </location>
</feature>
<keyword evidence="3" id="KW-1185">Reference proteome</keyword>
<comment type="caution">
    <text evidence="2">The sequence shown here is derived from an EMBL/GenBank/DDBJ whole genome shotgun (WGS) entry which is preliminary data.</text>
</comment>
<evidence type="ECO:0000259" key="1">
    <source>
        <dbReference type="Pfam" id="PF13362"/>
    </source>
</evidence>
<dbReference type="Proteomes" id="UP001529369">
    <property type="component" value="Unassembled WGS sequence"/>
</dbReference>
<feature type="non-terminal residue" evidence="2">
    <location>
        <position position="1"/>
    </location>
</feature>
<feature type="domain" description="Toprim" evidence="1">
    <location>
        <begin position="170"/>
        <end position="273"/>
    </location>
</feature>
<evidence type="ECO:0000313" key="2">
    <source>
        <dbReference type="EMBL" id="MDN3568460.1"/>
    </source>
</evidence>
<dbReference type="InterPro" id="IPR034154">
    <property type="entry name" value="TOPRIM_DnaG/twinkle"/>
</dbReference>
<dbReference type="RefSeq" id="WP_290320570.1">
    <property type="nucleotide sequence ID" value="NZ_JAUFPN010000249.1"/>
</dbReference>
<gene>
    <name evidence="2" type="ORF">QWZ14_29125</name>
</gene>
<proteinExistence type="predicted"/>
<organism evidence="2 3">
    <name type="scientific">Paeniroseomonas aquatica</name>
    <dbReference type="NCBI Taxonomy" id="373043"/>
    <lineage>
        <taxon>Bacteria</taxon>
        <taxon>Pseudomonadati</taxon>
        <taxon>Pseudomonadota</taxon>
        <taxon>Alphaproteobacteria</taxon>
        <taxon>Acetobacterales</taxon>
        <taxon>Acetobacteraceae</taxon>
        <taxon>Paeniroseomonas</taxon>
    </lineage>
</organism>
<evidence type="ECO:0000313" key="3">
    <source>
        <dbReference type="Proteomes" id="UP001529369"/>
    </source>
</evidence>
<dbReference type="Pfam" id="PF13362">
    <property type="entry name" value="Toprim_3"/>
    <property type="match status" value="1"/>
</dbReference>
<dbReference type="InterPro" id="IPR006171">
    <property type="entry name" value="TOPRIM_dom"/>
</dbReference>
<accession>A0ABT8AFQ1</accession>
<name>A0ABT8AFQ1_9PROT</name>
<dbReference type="CDD" id="cd01029">
    <property type="entry name" value="TOPRIM_primases"/>
    <property type="match status" value="1"/>
</dbReference>
<dbReference type="EMBL" id="JAUFPN010000249">
    <property type="protein sequence ID" value="MDN3568460.1"/>
    <property type="molecule type" value="Genomic_DNA"/>
</dbReference>
<protein>
    <submittedName>
        <fullName evidence="2">Toprim domain-containing protein</fullName>
    </submittedName>
</protein>
<reference evidence="3" key="1">
    <citation type="journal article" date="2019" name="Int. J. Syst. Evol. Microbiol.">
        <title>The Global Catalogue of Microorganisms (GCM) 10K type strain sequencing project: providing services to taxonomists for standard genome sequencing and annotation.</title>
        <authorList>
            <consortium name="The Broad Institute Genomics Platform"/>
            <consortium name="The Broad Institute Genome Sequencing Center for Infectious Disease"/>
            <person name="Wu L."/>
            <person name="Ma J."/>
        </authorList>
    </citation>
    <scope>NUCLEOTIDE SEQUENCE [LARGE SCALE GENOMIC DNA]</scope>
    <source>
        <strain evidence="3">CECT 7131</strain>
    </source>
</reference>